<name>F8GXK9_CUPNN</name>
<dbReference type="Proteomes" id="UP000006798">
    <property type="component" value="Plasmid pBB1"/>
</dbReference>
<accession>F8GXK9</accession>
<dbReference type="EMBL" id="CP002879">
    <property type="protein sequence ID" value="AEI82079.1"/>
    <property type="molecule type" value="Genomic_DNA"/>
</dbReference>
<evidence type="ECO:0000313" key="2">
    <source>
        <dbReference type="Proteomes" id="UP000006798"/>
    </source>
</evidence>
<reference evidence="1 2" key="1">
    <citation type="journal article" date="2011" name="J. Bacteriol.">
        <title>Complete genome sequence of the type strain Cupriavidus necator N-1.</title>
        <authorList>
            <person name="Poehlein A."/>
            <person name="Kusian B."/>
            <person name="Friedrich B."/>
            <person name="Daniel R."/>
            <person name="Bowien B."/>
        </authorList>
    </citation>
    <scope>NUCLEOTIDE SEQUENCE [LARGE SCALE GENOMIC DNA]</scope>
    <source>
        <strain evidence="2">ATCC 43291 / DSM 13513 / CCUG 52238 / LMG 8453 / N-1</strain>
        <plasmid evidence="1 2">pBB1</plasmid>
    </source>
</reference>
<geneLocation type="plasmid" evidence="1 2">
    <name>pBB1</name>
</geneLocation>
<dbReference type="KEGG" id="cnc:CNE_BB1p06590"/>
<sequence>MGSFLSTLFSGPVSPKDYLQILKSAFEAWKFLKGKEPKEAIRVDNESIAVTNSTGEVRVFKDCVINIISNEKAGDAVERFVGTALSSDGVNRVSLEDSRGREVTSADSSEADYFHTQTTSNPTYEFENVMALIIEAPTFRDGNKWKFSDGQSTFNALIEDKEFIARVKTGEERFGNGDELVVRLKTQQTISSGGAVKTDKTITEVLEHKIRHQGKLL</sequence>
<proteinExistence type="predicted"/>
<dbReference type="AlphaFoldDB" id="F8GXK9"/>
<dbReference type="HOGENOM" id="CLU_077894_1_0_4"/>
<evidence type="ECO:0000313" key="1">
    <source>
        <dbReference type="EMBL" id="AEI82079.1"/>
    </source>
</evidence>
<organism evidence="1 2">
    <name type="scientific">Cupriavidus necator (strain ATCC 43291 / DSM 13513 / CCUG 52238 / LMG 8453 / N-1)</name>
    <name type="common">Ralstonia eutropha</name>
    <dbReference type="NCBI Taxonomy" id="1042878"/>
    <lineage>
        <taxon>Bacteria</taxon>
        <taxon>Pseudomonadati</taxon>
        <taxon>Pseudomonadota</taxon>
        <taxon>Betaproteobacteria</taxon>
        <taxon>Burkholderiales</taxon>
        <taxon>Burkholderiaceae</taxon>
        <taxon>Cupriavidus</taxon>
    </lineage>
</organism>
<protein>
    <submittedName>
        <fullName evidence="1">Uncharacterized protein</fullName>
    </submittedName>
</protein>
<gene>
    <name evidence="1" type="ordered locus">CNE_BB1p06590</name>
</gene>
<keyword evidence="1" id="KW-0614">Plasmid</keyword>